<keyword evidence="3 8" id="KW-0694">RNA-binding</keyword>
<dbReference type="InterPro" id="IPR004087">
    <property type="entry name" value="KH_dom"/>
</dbReference>
<feature type="region of interest" description="Disordered" evidence="10">
    <location>
        <begin position="219"/>
        <end position="311"/>
    </location>
</feature>
<dbReference type="SMART" id="SM00322">
    <property type="entry name" value="KH"/>
    <property type="match status" value="1"/>
</dbReference>
<evidence type="ECO:0000259" key="11">
    <source>
        <dbReference type="PROSITE" id="PS50823"/>
    </source>
</evidence>
<dbReference type="GO" id="GO:0019843">
    <property type="term" value="F:rRNA binding"/>
    <property type="evidence" value="ECO:0007669"/>
    <property type="project" value="UniProtKB-UniRule"/>
</dbReference>
<dbReference type="InterPro" id="IPR018280">
    <property type="entry name" value="Ribosomal_uS3_CS"/>
</dbReference>
<dbReference type="InterPro" id="IPR001351">
    <property type="entry name" value="Ribosomal_uS3_C"/>
</dbReference>
<dbReference type="GO" id="GO:0006412">
    <property type="term" value="P:translation"/>
    <property type="evidence" value="ECO:0007669"/>
    <property type="project" value="UniProtKB-UniRule"/>
</dbReference>
<reference evidence="12 13" key="1">
    <citation type="submission" date="2018-07" db="EMBL/GenBank/DDBJ databases">
        <title>Genome analysis of Larkinella rosea.</title>
        <authorList>
            <person name="Zhou Z."/>
            <person name="Wang G."/>
        </authorList>
    </citation>
    <scope>NUCLEOTIDE SEQUENCE [LARGE SCALE GENOMIC DNA]</scope>
    <source>
        <strain evidence="13">zzj9</strain>
    </source>
</reference>
<dbReference type="EMBL" id="QOWE01000009">
    <property type="protein sequence ID" value="RCR69210.1"/>
    <property type="molecule type" value="Genomic_DNA"/>
</dbReference>
<dbReference type="InterPro" id="IPR004044">
    <property type="entry name" value="KH_dom_type_2"/>
</dbReference>
<protein>
    <recommendedName>
        <fullName evidence="7 8">Small ribosomal subunit protein uS3</fullName>
    </recommendedName>
</protein>
<dbReference type="AlphaFoldDB" id="A0A368JNF8"/>
<dbReference type="CDD" id="cd02412">
    <property type="entry name" value="KH-II_30S_S3"/>
    <property type="match status" value="1"/>
</dbReference>
<comment type="function">
    <text evidence="6 8">Binds the lower part of the 30S subunit head. Binds mRNA in the 70S ribosome, positioning it for translation.</text>
</comment>
<dbReference type="GO" id="GO:0022627">
    <property type="term" value="C:cytosolic small ribosomal subunit"/>
    <property type="evidence" value="ECO:0007669"/>
    <property type="project" value="TreeGrafter"/>
</dbReference>
<evidence type="ECO:0000256" key="6">
    <source>
        <dbReference type="ARBA" id="ARBA00024998"/>
    </source>
</evidence>
<dbReference type="GO" id="GO:0003735">
    <property type="term" value="F:structural constituent of ribosome"/>
    <property type="evidence" value="ECO:0007669"/>
    <property type="project" value="InterPro"/>
</dbReference>
<dbReference type="PROSITE" id="PS00548">
    <property type="entry name" value="RIBOSOMAL_S3"/>
    <property type="match status" value="1"/>
</dbReference>
<feature type="domain" description="KH type-2" evidence="11">
    <location>
        <begin position="38"/>
        <end position="106"/>
    </location>
</feature>
<dbReference type="PROSITE" id="PS50823">
    <property type="entry name" value="KH_TYPE_2"/>
    <property type="match status" value="1"/>
</dbReference>
<comment type="similarity">
    <text evidence="1 8 9">Belongs to the universal ribosomal protein uS3 family.</text>
</comment>
<evidence type="ECO:0000256" key="10">
    <source>
        <dbReference type="SAM" id="MobiDB-lite"/>
    </source>
</evidence>
<dbReference type="SUPFAM" id="SSF54814">
    <property type="entry name" value="Prokaryotic type KH domain (KH-domain type II)"/>
    <property type="match status" value="1"/>
</dbReference>
<dbReference type="Gene3D" id="3.30.300.20">
    <property type="match status" value="1"/>
</dbReference>
<evidence type="ECO:0000256" key="5">
    <source>
        <dbReference type="ARBA" id="ARBA00023274"/>
    </source>
</evidence>
<organism evidence="12 13">
    <name type="scientific">Larkinella punicea</name>
    <dbReference type="NCBI Taxonomy" id="2315727"/>
    <lineage>
        <taxon>Bacteria</taxon>
        <taxon>Pseudomonadati</taxon>
        <taxon>Bacteroidota</taxon>
        <taxon>Cytophagia</taxon>
        <taxon>Cytophagales</taxon>
        <taxon>Spirosomataceae</taxon>
        <taxon>Larkinella</taxon>
    </lineage>
</organism>
<keyword evidence="2 8" id="KW-0699">rRNA-binding</keyword>
<dbReference type="HAMAP" id="MF_01309_B">
    <property type="entry name" value="Ribosomal_uS3_B"/>
    <property type="match status" value="1"/>
</dbReference>
<feature type="compositionally biased region" description="Basic and acidic residues" evidence="10">
    <location>
        <begin position="225"/>
        <end position="259"/>
    </location>
</feature>
<evidence type="ECO:0000256" key="9">
    <source>
        <dbReference type="RuleBase" id="RU003624"/>
    </source>
</evidence>
<dbReference type="FunFam" id="3.30.300.20:FF:000001">
    <property type="entry name" value="30S ribosomal protein S3"/>
    <property type="match status" value="1"/>
</dbReference>
<evidence type="ECO:0000256" key="3">
    <source>
        <dbReference type="ARBA" id="ARBA00022884"/>
    </source>
</evidence>
<proteinExistence type="inferred from homology"/>
<evidence type="ECO:0000256" key="8">
    <source>
        <dbReference type="HAMAP-Rule" id="MF_01309"/>
    </source>
</evidence>
<comment type="caution">
    <text evidence="12">The sequence shown here is derived from an EMBL/GenBank/DDBJ whole genome shotgun (WGS) entry which is preliminary data.</text>
</comment>
<comment type="subunit">
    <text evidence="8">Part of the 30S ribosomal subunit. Forms a tight complex with proteins S10 and S14.</text>
</comment>
<feature type="compositionally biased region" description="Gly residues" evidence="10">
    <location>
        <begin position="262"/>
        <end position="311"/>
    </location>
</feature>
<evidence type="ECO:0000313" key="13">
    <source>
        <dbReference type="Proteomes" id="UP000253383"/>
    </source>
</evidence>
<dbReference type="Proteomes" id="UP000253383">
    <property type="component" value="Unassembled WGS sequence"/>
</dbReference>
<keyword evidence="4 8" id="KW-0689">Ribosomal protein</keyword>
<dbReference type="Gene3D" id="3.30.1140.32">
    <property type="entry name" value="Ribosomal protein S3, C-terminal domain"/>
    <property type="match status" value="1"/>
</dbReference>
<dbReference type="RefSeq" id="WP_114406384.1">
    <property type="nucleotide sequence ID" value="NZ_QOWE01000009.1"/>
</dbReference>
<dbReference type="InterPro" id="IPR015946">
    <property type="entry name" value="KH_dom-like_a/b"/>
</dbReference>
<dbReference type="InterPro" id="IPR005704">
    <property type="entry name" value="Ribosomal_uS3_bac-typ"/>
</dbReference>
<accession>A0A368JNF8</accession>
<keyword evidence="13" id="KW-1185">Reference proteome</keyword>
<name>A0A368JNF8_9BACT</name>
<evidence type="ECO:0000256" key="4">
    <source>
        <dbReference type="ARBA" id="ARBA00022980"/>
    </source>
</evidence>
<dbReference type="NCBIfam" id="TIGR01009">
    <property type="entry name" value="rpsC_bact"/>
    <property type="match status" value="1"/>
</dbReference>
<gene>
    <name evidence="8" type="primary">rpsC</name>
    <name evidence="12" type="ORF">DUE52_12670</name>
</gene>
<dbReference type="GO" id="GO:0003729">
    <property type="term" value="F:mRNA binding"/>
    <property type="evidence" value="ECO:0007669"/>
    <property type="project" value="UniProtKB-UniRule"/>
</dbReference>
<keyword evidence="5 8" id="KW-0687">Ribonucleoprotein</keyword>
<evidence type="ECO:0000256" key="2">
    <source>
        <dbReference type="ARBA" id="ARBA00022730"/>
    </source>
</evidence>
<dbReference type="InterPro" id="IPR036419">
    <property type="entry name" value="Ribosomal_S3_C_sf"/>
</dbReference>
<sequence length="311" mass="33434">MGQKVNPVGFRLGIVKGWDSSWYGGKEFPDKLVEDERIRKYIQARIPKGSIARVVIERTLKRITLTIHTARPGIVIGKGGGEVDKIKEELKKITGKDVQINIFEIKRPEIDAKLIGETIAQQLQARISYRRAMKQAISSAIRVGAQGIKVRVSGRLGGAEMARTEEYKEGRVPLHTLRADIDYAISEAQTIYGKIGIKVWVFKGELYGKRDLSPAAQITAAQSDRGNDRGDRRNDRGDRRGERGGEGDRGDRRRGRNDQNRGGAGGGAPRGQGGPGGGGQRGGQGGGQRGGQGGGPRPGGGGGQGGGPRKR</sequence>
<dbReference type="InterPro" id="IPR009019">
    <property type="entry name" value="KH_sf_prok-type"/>
</dbReference>
<dbReference type="Pfam" id="PF00189">
    <property type="entry name" value="Ribosomal_S3_C"/>
    <property type="match status" value="1"/>
</dbReference>
<evidence type="ECO:0000256" key="1">
    <source>
        <dbReference type="ARBA" id="ARBA00010761"/>
    </source>
</evidence>
<dbReference type="SUPFAM" id="SSF54821">
    <property type="entry name" value="Ribosomal protein S3 C-terminal domain"/>
    <property type="match status" value="1"/>
</dbReference>
<dbReference type="OrthoDB" id="9806396at2"/>
<evidence type="ECO:0000313" key="12">
    <source>
        <dbReference type="EMBL" id="RCR69210.1"/>
    </source>
</evidence>
<dbReference type="PANTHER" id="PTHR11760:SF19">
    <property type="entry name" value="SMALL RIBOSOMAL SUBUNIT PROTEIN US3C"/>
    <property type="match status" value="1"/>
</dbReference>
<dbReference type="PANTHER" id="PTHR11760">
    <property type="entry name" value="30S/40S RIBOSOMAL PROTEIN S3"/>
    <property type="match status" value="1"/>
</dbReference>
<dbReference type="Pfam" id="PF07650">
    <property type="entry name" value="KH_2"/>
    <property type="match status" value="1"/>
</dbReference>
<evidence type="ECO:0000256" key="7">
    <source>
        <dbReference type="ARBA" id="ARBA00035257"/>
    </source>
</evidence>
<dbReference type="InterPro" id="IPR057258">
    <property type="entry name" value="Ribosomal_uS3"/>
</dbReference>